<feature type="domain" description="DUF2268" evidence="1">
    <location>
        <begin position="65"/>
        <end position="254"/>
    </location>
</feature>
<evidence type="ECO:0000313" key="3">
    <source>
        <dbReference type="Proteomes" id="UP000838308"/>
    </source>
</evidence>
<evidence type="ECO:0000259" key="1">
    <source>
        <dbReference type="Pfam" id="PF10026"/>
    </source>
</evidence>
<name>A0ABN8KNR2_9BACI</name>
<sequence length="258" mass="30516">MGIIRTDQWLQEDFDSPVRICKRLLPYFKGQKANDIYDQLISFGMYRPSRTAMNNLNWMKEHKAWDKVEQLYNKYKKKWNGPEIPVFLFPLAQPGGFFIRKEKSKAGVSFPDKMFLFLSHQDDPKEIEALLVHEYHHVCRLSMLNKKMEDYTLLDSIIIEGLAEYAVLKNCGQEYLASWCSMYSEKEILHYWDKFIKKQLDTKKNERGHDELLYGGGRIPKLLGYAIGYNIIGKFYVKHNYSTKLTFIIPAKKYLQEK</sequence>
<comment type="caution">
    <text evidence="2">The sequence shown here is derived from an EMBL/GenBank/DDBJ whole genome shotgun (WGS) entry which is preliminary data.</text>
</comment>
<gene>
    <name evidence="2" type="ORF">BACCIP111895_00624</name>
</gene>
<proteinExistence type="predicted"/>
<keyword evidence="3" id="KW-1185">Reference proteome</keyword>
<evidence type="ECO:0000313" key="2">
    <source>
        <dbReference type="EMBL" id="CAH2713488.1"/>
    </source>
</evidence>
<reference evidence="2" key="1">
    <citation type="submission" date="2022-04" db="EMBL/GenBank/DDBJ databases">
        <authorList>
            <person name="Criscuolo A."/>
        </authorList>
    </citation>
    <scope>NUCLEOTIDE SEQUENCE</scope>
    <source>
        <strain evidence="2">CIP111895</strain>
    </source>
</reference>
<dbReference type="EMBL" id="CALBWS010000002">
    <property type="protein sequence ID" value="CAH2713488.1"/>
    <property type="molecule type" value="Genomic_DNA"/>
</dbReference>
<dbReference type="Proteomes" id="UP000838308">
    <property type="component" value="Unassembled WGS sequence"/>
</dbReference>
<accession>A0ABN8KNR2</accession>
<organism evidence="2 3">
    <name type="scientific">Neobacillus rhizosphaerae</name>
    <dbReference type="NCBI Taxonomy" id="2880965"/>
    <lineage>
        <taxon>Bacteria</taxon>
        <taxon>Bacillati</taxon>
        <taxon>Bacillota</taxon>
        <taxon>Bacilli</taxon>
        <taxon>Bacillales</taxon>
        <taxon>Bacillaceae</taxon>
        <taxon>Neobacillus</taxon>
    </lineage>
</organism>
<dbReference type="Pfam" id="PF10026">
    <property type="entry name" value="DUF2268"/>
    <property type="match status" value="1"/>
</dbReference>
<dbReference type="RefSeq" id="WP_248733833.1">
    <property type="nucleotide sequence ID" value="NZ_CALBWS010000002.1"/>
</dbReference>
<protein>
    <recommendedName>
        <fullName evidence="1">DUF2268 domain-containing protein</fullName>
    </recommendedName>
</protein>
<dbReference type="InterPro" id="IPR018728">
    <property type="entry name" value="DUF2268"/>
</dbReference>